<evidence type="ECO:0008006" key="3">
    <source>
        <dbReference type="Google" id="ProtNLM"/>
    </source>
</evidence>
<dbReference type="EMBL" id="JAFNME010000012">
    <property type="protein sequence ID" value="MBO1249620.1"/>
    <property type="molecule type" value="Genomic_DNA"/>
</dbReference>
<dbReference type="RefSeq" id="WP_207575140.1">
    <property type="nucleotide sequence ID" value="NZ_JAFNME010000012.1"/>
</dbReference>
<dbReference type="PROSITE" id="PS00018">
    <property type="entry name" value="EF_HAND_1"/>
    <property type="match status" value="1"/>
</dbReference>
<name>A0A939GV76_9BURK</name>
<proteinExistence type="predicted"/>
<dbReference type="AlphaFoldDB" id="A0A939GV76"/>
<comment type="caution">
    <text evidence="1">The sequence shown here is derived from an EMBL/GenBank/DDBJ whole genome shotgun (WGS) entry which is preliminary data.</text>
</comment>
<keyword evidence="2" id="KW-1185">Reference proteome</keyword>
<sequence length="333" mass="35031">MNASTILAQHGYTLTQAAQWLSQNANNPREIYATTKALGLSNDMLADILRPSMPSINAAEIDAYFSGNGIATASSVLAQHGWTTAQAAQWIQAHLNDPAQIQSTMASLGLDYTMLSEVAAQLQPGITPAQIQQFFQASIPQPQPQPQPGPQVPGAGEAVFPTELQNLVSLNQNTGVLSNANVRSIALQQGVSAERYDQLFSPSSIDLNGDGILSTNELGLSTLGNLPATSDTVASLLYGTVINVYHALDMQELTNIGNFVSAHANEIAYNPNSPYVAQLESMMVTALSTPAAQPIMSDAQIANALGMIVAGMAQSYGNGGALFDDAFSGIFGF</sequence>
<protein>
    <recommendedName>
        <fullName evidence="3">EF-hand domain-containing protein</fullName>
    </recommendedName>
</protein>
<reference evidence="1" key="1">
    <citation type="submission" date="2021-03" db="EMBL/GenBank/DDBJ databases">
        <title>Comamonas denitrificans.</title>
        <authorList>
            <person name="Finster K."/>
        </authorList>
    </citation>
    <scope>NUCLEOTIDE SEQUENCE</scope>
    <source>
        <strain evidence="1">MM2021_4</strain>
    </source>
</reference>
<accession>A0A939GV76</accession>
<evidence type="ECO:0000313" key="1">
    <source>
        <dbReference type="EMBL" id="MBO1249620.1"/>
    </source>
</evidence>
<evidence type="ECO:0000313" key="2">
    <source>
        <dbReference type="Proteomes" id="UP000664731"/>
    </source>
</evidence>
<organism evidence="1 2">
    <name type="scientific">Comamonas denitrificans</name>
    <dbReference type="NCBI Taxonomy" id="117506"/>
    <lineage>
        <taxon>Bacteria</taxon>
        <taxon>Pseudomonadati</taxon>
        <taxon>Pseudomonadota</taxon>
        <taxon>Betaproteobacteria</taxon>
        <taxon>Burkholderiales</taxon>
        <taxon>Comamonadaceae</taxon>
        <taxon>Comamonas</taxon>
    </lineage>
</organism>
<gene>
    <name evidence="1" type="ORF">J1777_07215</name>
</gene>
<dbReference type="InterPro" id="IPR018247">
    <property type="entry name" value="EF_Hand_1_Ca_BS"/>
</dbReference>
<dbReference type="Proteomes" id="UP000664731">
    <property type="component" value="Unassembled WGS sequence"/>
</dbReference>